<proteinExistence type="predicted"/>
<dbReference type="InterPro" id="IPR050987">
    <property type="entry name" value="AtrR-like"/>
</dbReference>
<dbReference type="InterPro" id="IPR001138">
    <property type="entry name" value="Zn2Cys6_DnaBD"/>
</dbReference>
<keyword evidence="2" id="KW-0539">Nucleus</keyword>
<dbReference type="Proteomes" id="UP000029867">
    <property type="component" value="Unassembled WGS sequence"/>
</dbReference>
<keyword evidence="1" id="KW-0479">Metal-binding</keyword>
<dbReference type="GO" id="GO:0003677">
    <property type="term" value="F:DNA binding"/>
    <property type="evidence" value="ECO:0007669"/>
    <property type="project" value="InterPro"/>
</dbReference>
<accession>A0A099P415</accession>
<dbReference type="AlphaFoldDB" id="A0A099P415"/>
<feature type="compositionally biased region" description="Polar residues" evidence="3">
    <location>
        <begin position="257"/>
        <end position="296"/>
    </location>
</feature>
<dbReference type="CDD" id="cd00067">
    <property type="entry name" value="GAL4"/>
    <property type="match status" value="1"/>
</dbReference>
<dbReference type="SUPFAM" id="SSF57701">
    <property type="entry name" value="Zn2/Cys6 DNA-binding domain"/>
    <property type="match status" value="1"/>
</dbReference>
<gene>
    <name evidence="5" type="ORF">JL09_g1159</name>
</gene>
<organism evidence="5 6">
    <name type="scientific">Pichia kudriavzevii</name>
    <name type="common">Yeast</name>
    <name type="synonym">Issatchenkia orientalis</name>
    <dbReference type="NCBI Taxonomy" id="4909"/>
    <lineage>
        <taxon>Eukaryota</taxon>
        <taxon>Fungi</taxon>
        <taxon>Dikarya</taxon>
        <taxon>Ascomycota</taxon>
        <taxon>Saccharomycotina</taxon>
        <taxon>Pichiomycetes</taxon>
        <taxon>Pichiales</taxon>
        <taxon>Pichiaceae</taxon>
        <taxon>Pichia</taxon>
    </lineage>
</organism>
<evidence type="ECO:0000256" key="1">
    <source>
        <dbReference type="ARBA" id="ARBA00022723"/>
    </source>
</evidence>
<reference evidence="6" key="1">
    <citation type="journal article" date="2014" name="Microb. Cell Fact.">
        <title>Exploiting Issatchenkia orientalis SD108 for succinic acid production.</title>
        <authorList>
            <person name="Xiao H."/>
            <person name="Shao Z."/>
            <person name="Jiang Y."/>
            <person name="Dole S."/>
            <person name="Zhao H."/>
        </authorList>
    </citation>
    <scope>NUCLEOTIDE SEQUENCE [LARGE SCALE GENOMIC DNA]</scope>
    <source>
        <strain evidence="6">SD108</strain>
    </source>
</reference>
<dbReference type="CDD" id="cd12148">
    <property type="entry name" value="fungal_TF_MHR"/>
    <property type="match status" value="1"/>
</dbReference>
<evidence type="ECO:0000259" key="4">
    <source>
        <dbReference type="PROSITE" id="PS50048"/>
    </source>
</evidence>
<dbReference type="GO" id="GO:0006351">
    <property type="term" value="P:DNA-templated transcription"/>
    <property type="evidence" value="ECO:0007669"/>
    <property type="project" value="InterPro"/>
</dbReference>
<dbReference type="InterPro" id="IPR007219">
    <property type="entry name" value="XnlR_reg_dom"/>
</dbReference>
<dbReference type="Gene3D" id="4.10.240.10">
    <property type="entry name" value="Zn(2)-C6 fungal-type DNA-binding domain"/>
    <property type="match status" value="1"/>
</dbReference>
<dbReference type="HOGENOM" id="CLU_011881_0_0_1"/>
<sequence>MSLVHDQHYHPDQASEVIVATGESIRTSPTESTLSKKYNQYACIRCRRLKKRCSKELPVCSNCEKQSECCEYVERKNKRKSVSTTPSNSKIQLKKIRESMSANDANNSNAIEVAITKNIGTLSNSSSLSDNESTKLSAPSLVVHNDPLVPNGQVKFNDPFCPNTLNNNSNILLSPSKKSLSISPPSYTRNSLIQLPPIRNRALSTQSFPDTLPPLSTYSLQNQSQGQHHHTLHNQDTSVNDLNMFNLNLNSLPSIPRQLVSSSRSPNTPHSLNSFSLNPSTEPKGQQQNHHLQSKLTPKLQPRPQPQPQQQHTGSFSYTQSTPLFNALDSDDIELEIFDLVYRKVGHLDETLTLSPSNYKLTNQLELCLKSILKFTIFLDQGIVLSNLEKLKSDPNHYFSKVNGDGFKNQDDYFSTIEFLLVLSASILTGIQKPNPTFELDMNFLKATFTLSYKIFSLNKFPITNIQLLRLYTLMQLVILITDSNSNRGLCFYSNSILSKYASKLSLNRSLKKSNIDNISLSEIEYTYRLFWSIFILDSMISSTTFQQPTFKLNDIDIPLPVPITKDEETRIIIQNIVINMTKIQSKLISDLYVVNPLNDNDNSQKFVILSSFRQEADYWYNECRISLSKLSDINNSENSNSLSYTKHLQYFATWISQEYYYTLTCLFKSSNMFPKPDEQNFTVISNATYQNTLLIRDIIINKKVPNSLLFYRYVNTSVFLIVSILKGMYSINETKILVSTMIEIWNSKDTSLSKVSIGLVESISDLLHSQLKIENNNEFFKPNLHIFEKVKALLIALTQTVTKYGYLNPQDIEYLHSLEF</sequence>
<dbReference type="PANTHER" id="PTHR46910:SF9">
    <property type="entry name" value="MISCELLANEOUS ZN(II)2CYS6 TRANSCRIPTION FACTOR (EUROFUNG)"/>
    <property type="match status" value="1"/>
</dbReference>
<dbReference type="GO" id="GO:0000981">
    <property type="term" value="F:DNA-binding transcription factor activity, RNA polymerase II-specific"/>
    <property type="evidence" value="ECO:0007669"/>
    <property type="project" value="InterPro"/>
</dbReference>
<dbReference type="Pfam" id="PF04082">
    <property type="entry name" value="Fungal_trans"/>
    <property type="match status" value="1"/>
</dbReference>
<dbReference type="SMART" id="SM00066">
    <property type="entry name" value="GAL4"/>
    <property type="match status" value="1"/>
</dbReference>
<protein>
    <recommendedName>
        <fullName evidence="4">Zn(2)-C6 fungal-type domain-containing protein</fullName>
    </recommendedName>
</protein>
<dbReference type="PANTHER" id="PTHR46910">
    <property type="entry name" value="TRANSCRIPTION FACTOR PDR1"/>
    <property type="match status" value="1"/>
</dbReference>
<dbReference type="GO" id="GO:0008270">
    <property type="term" value="F:zinc ion binding"/>
    <property type="evidence" value="ECO:0007669"/>
    <property type="project" value="InterPro"/>
</dbReference>
<dbReference type="PROSITE" id="PS50048">
    <property type="entry name" value="ZN2_CY6_FUNGAL_2"/>
    <property type="match status" value="1"/>
</dbReference>
<comment type="caution">
    <text evidence="5">The sequence shown here is derived from an EMBL/GenBank/DDBJ whole genome shotgun (WGS) entry which is preliminary data.</text>
</comment>
<dbReference type="Pfam" id="PF00172">
    <property type="entry name" value="Zn_clus"/>
    <property type="match status" value="1"/>
</dbReference>
<evidence type="ECO:0000313" key="5">
    <source>
        <dbReference type="EMBL" id="KGK39695.1"/>
    </source>
</evidence>
<dbReference type="EMBL" id="JQFK01000007">
    <property type="protein sequence ID" value="KGK39695.1"/>
    <property type="molecule type" value="Genomic_DNA"/>
</dbReference>
<evidence type="ECO:0000256" key="3">
    <source>
        <dbReference type="SAM" id="MobiDB-lite"/>
    </source>
</evidence>
<evidence type="ECO:0000256" key="2">
    <source>
        <dbReference type="ARBA" id="ARBA00023242"/>
    </source>
</evidence>
<feature type="compositionally biased region" description="Polar residues" evidence="3">
    <location>
        <begin position="204"/>
        <end position="226"/>
    </location>
</feature>
<dbReference type="VEuPathDB" id="FungiDB:C5L36_0C05880"/>
<name>A0A099P415_PICKU</name>
<evidence type="ECO:0000313" key="6">
    <source>
        <dbReference type="Proteomes" id="UP000029867"/>
    </source>
</evidence>
<dbReference type="PROSITE" id="PS00463">
    <property type="entry name" value="ZN2_CY6_FUNGAL_1"/>
    <property type="match status" value="1"/>
</dbReference>
<feature type="region of interest" description="Disordered" evidence="3">
    <location>
        <begin position="257"/>
        <end position="318"/>
    </location>
</feature>
<dbReference type="SMART" id="SM00906">
    <property type="entry name" value="Fungal_trans"/>
    <property type="match status" value="1"/>
</dbReference>
<feature type="domain" description="Zn(2)-C6 fungal-type" evidence="4">
    <location>
        <begin position="42"/>
        <end position="72"/>
    </location>
</feature>
<feature type="region of interest" description="Disordered" evidence="3">
    <location>
        <begin position="204"/>
        <end position="233"/>
    </location>
</feature>
<dbReference type="InterPro" id="IPR036864">
    <property type="entry name" value="Zn2-C6_fun-type_DNA-bd_sf"/>
</dbReference>